<feature type="non-terminal residue" evidence="1">
    <location>
        <position position="92"/>
    </location>
</feature>
<protein>
    <submittedName>
        <fullName evidence="1">7421_t:CDS:1</fullName>
    </submittedName>
</protein>
<keyword evidence="2" id="KW-1185">Reference proteome</keyword>
<sequence length="92" mass="11006">MKRAVKSNWKRKAVNKQIKHLEVEEKLEDTRREYTSKDKQVNMKKTKTKEEYNLQIESEKTEGFNTTAKNIKTIIISLMSDIKTKLYKEIQK</sequence>
<accession>A0ABN7VBD6</accession>
<organism evidence="1 2">
    <name type="scientific">Gigaspora margarita</name>
    <dbReference type="NCBI Taxonomy" id="4874"/>
    <lineage>
        <taxon>Eukaryota</taxon>
        <taxon>Fungi</taxon>
        <taxon>Fungi incertae sedis</taxon>
        <taxon>Mucoromycota</taxon>
        <taxon>Glomeromycotina</taxon>
        <taxon>Glomeromycetes</taxon>
        <taxon>Diversisporales</taxon>
        <taxon>Gigasporaceae</taxon>
        <taxon>Gigaspora</taxon>
    </lineage>
</organism>
<reference evidence="1 2" key="1">
    <citation type="submission" date="2021-06" db="EMBL/GenBank/DDBJ databases">
        <authorList>
            <person name="Kallberg Y."/>
            <person name="Tangrot J."/>
            <person name="Rosling A."/>
        </authorList>
    </citation>
    <scope>NUCLEOTIDE SEQUENCE [LARGE SCALE GENOMIC DNA]</scope>
    <source>
        <strain evidence="1 2">120-4 pot B 10/14</strain>
    </source>
</reference>
<dbReference type="EMBL" id="CAJVQB010012218">
    <property type="protein sequence ID" value="CAG8753778.1"/>
    <property type="molecule type" value="Genomic_DNA"/>
</dbReference>
<evidence type="ECO:0000313" key="2">
    <source>
        <dbReference type="Proteomes" id="UP000789901"/>
    </source>
</evidence>
<evidence type="ECO:0000313" key="1">
    <source>
        <dbReference type="EMBL" id="CAG8753778.1"/>
    </source>
</evidence>
<proteinExistence type="predicted"/>
<name>A0ABN7VBD6_GIGMA</name>
<comment type="caution">
    <text evidence="1">The sequence shown here is derived from an EMBL/GenBank/DDBJ whole genome shotgun (WGS) entry which is preliminary data.</text>
</comment>
<dbReference type="Proteomes" id="UP000789901">
    <property type="component" value="Unassembled WGS sequence"/>
</dbReference>
<gene>
    <name evidence="1" type="ORF">GMARGA_LOCUS16688</name>
</gene>